<protein>
    <recommendedName>
        <fullName evidence="4">BTB domain-containing protein</fullName>
    </recommendedName>
</protein>
<proteinExistence type="inferred from homology"/>
<reference evidence="5" key="1">
    <citation type="submission" date="2020-07" db="EMBL/GenBank/DDBJ databases">
        <title>Genome sequence and genetic diversity analysis of an under-domesticated orphan crop, white fonio (Digitaria exilis).</title>
        <authorList>
            <person name="Bennetzen J.L."/>
            <person name="Chen S."/>
            <person name="Ma X."/>
            <person name="Wang X."/>
            <person name="Yssel A.E.J."/>
            <person name="Chaluvadi S.R."/>
            <person name="Johnson M."/>
            <person name="Gangashetty P."/>
            <person name="Hamidou F."/>
            <person name="Sanogo M.D."/>
            <person name="Zwaenepoel A."/>
            <person name="Wallace J."/>
            <person name="Van De Peer Y."/>
            <person name="Van Deynze A."/>
        </authorList>
    </citation>
    <scope>NUCLEOTIDE SEQUENCE</scope>
    <source>
        <tissue evidence="5">Leaves</tissue>
    </source>
</reference>
<feature type="region of interest" description="Disordered" evidence="3">
    <location>
        <begin position="46"/>
        <end position="82"/>
    </location>
</feature>
<dbReference type="PANTHER" id="PTHR26379">
    <property type="entry name" value="BTB/POZ AND MATH DOMAIN-CONTAINING PROTEIN 1"/>
    <property type="match status" value="1"/>
</dbReference>
<gene>
    <name evidence="5" type="ORF">HU200_035706</name>
</gene>
<dbReference type="InterPro" id="IPR011333">
    <property type="entry name" value="SKP1/BTB/POZ_sf"/>
</dbReference>
<comment type="pathway">
    <text evidence="1">Protein modification; protein ubiquitination.</text>
</comment>
<evidence type="ECO:0000313" key="5">
    <source>
        <dbReference type="EMBL" id="KAF8698187.1"/>
    </source>
</evidence>
<dbReference type="OrthoDB" id="681301at2759"/>
<evidence type="ECO:0000256" key="3">
    <source>
        <dbReference type="SAM" id="MobiDB-lite"/>
    </source>
</evidence>
<keyword evidence="6" id="KW-1185">Reference proteome</keyword>
<comment type="caution">
    <text evidence="5">The sequence shown here is derived from an EMBL/GenBank/DDBJ whole genome shotgun (WGS) entry which is preliminary data.</text>
</comment>
<dbReference type="Proteomes" id="UP000636709">
    <property type="component" value="Unassembled WGS sequence"/>
</dbReference>
<dbReference type="Gene3D" id="3.30.710.10">
    <property type="entry name" value="Potassium Channel Kv1.1, Chain A"/>
    <property type="match status" value="1"/>
</dbReference>
<dbReference type="AlphaFoldDB" id="A0A835BFE0"/>
<accession>A0A835BFE0</accession>
<organism evidence="5 6">
    <name type="scientific">Digitaria exilis</name>
    <dbReference type="NCBI Taxonomy" id="1010633"/>
    <lineage>
        <taxon>Eukaryota</taxon>
        <taxon>Viridiplantae</taxon>
        <taxon>Streptophyta</taxon>
        <taxon>Embryophyta</taxon>
        <taxon>Tracheophyta</taxon>
        <taxon>Spermatophyta</taxon>
        <taxon>Magnoliopsida</taxon>
        <taxon>Liliopsida</taxon>
        <taxon>Poales</taxon>
        <taxon>Poaceae</taxon>
        <taxon>PACMAD clade</taxon>
        <taxon>Panicoideae</taxon>
        <taxon>Panicodae</taxon>
        <taxon>Paniceae</taxon>
        <taxon>Anthephorinae</taxon>
        <taxon>Digitaria</taxon>
    </lineage>
</organism>
<dbReference type="SMART" id="SM00225">
    <property type="entry name" value="BTB"/>
    <property type="match status" value="1"/>
</dbReference>
<dbReference type="EMBL" id="JACEFO010001866">
    <property type="protein sequence ID" value="KAF8698187.1"/>
    <property type="molecule type" value="Genomic_DNA"/>
</dbReference>
<feature type="domain" description="BTB" evidence="4">
    <location>
        <begin position="95"/>
        <end position="166"/>
    </location>
</feature>
<evidence type="ECO:0000256" key="2">
    <source>
        <dbReference type="ARBA" id="ARBA00010846"/>
    </source>
</evidence>
<dbReference type="PANTHER" id="PTHR26379:SF458">
    <property type="entry name" value="BTB DOMAIN-CONTAINING PROTEIN"/>
    <property type="match status" value="1"/>
</dbReference>
<dbReference type="SUPFAM" id="SSF54695">
    <property type="entry name" value="POZ domain"/>
    <property type="match status" value="1"/>
</dbReference>
<dbReference type="InterPro" id="IPR045005">
    <property type="entry name" value="BPM1-6"/>
</dbReference>
<dbReference type="Pfam" id="PF24570">
    <property type="entry name" value="BACK_BPM_SPOP"/>
    <property type="match status" value="1"/>
</dbReference>
<dbReference type="InterPro" id="IPR000210">
    <property type="entry name" value="BTB/POZ_dom"/>
</dbReference>
<name>A0A835BFE0_9POAL</name>
<dbReference type="Pfam" id="PF00651">
    <property type="entry name" value="BTB"/>
    <property type="match status" value="1"/>
</dbReference>
<sequence>MSSLEATRGTHTFKIAGYSLHRSLVVNVFVTSTRWSSLFTQATPLPFSTKSGSGGDGALLIGSRPGQRPEPRRGRSSRHRRSCNLGKLLEEKKGADVAFKVGGEVFAAHKMMPASRSPVFDAELFGSMAESSTSSGQRCIPIEDTHADVFRALLHFIYTDTMPAVDMGELDDDDGKEMTRHLLVAADGYGMERLKVMCKAILCESIDVDNVATLLALADQHHCEALGNACAVFIAASSNRMGNVVASQGPRVRAPQKGLP</sequence>
<dbReference type="InterPro" id="IPR056423">
    <property type="entry name" value="BACK_BPM_SPOP"/>
</dbReference>
<evidence type="ECO:0000256" key="1">
    <source>
        <dbReference type="ARBA" id="ARBA00004906"/>
    </source>
</evidence>
<evidence type="ECO:0000313" key="6">
    <source>
        <dbReference type="Proteomes" id="UP000636709"/>
    </source>
</evidence>
<dbReference type="Gene3D" id="6.10.250.3030">
    <property type="match status" value="1"/>
</dbReference>
<dbReference type="GO" id="GO:0016567">
    <property type="term" value="P:protein ubiquitination"/>
    <property type="evidence" value="ECO:0007669"/>
    <property type="project" value="InterPro"/>
</dbReference>
<evidence type="ECO:0000259" key="4">
    <source>
        <dbReference type="PROSITE" id="PS50097"/>
    </source>
</evidence>
<comment type="similarity">
    <text evidence="2">Belongs to the Tdpoz family.</text>
</comment>
<dbReference type="PROSITE" id="PS50097">
    <property type="entry name" value="BTB"/>
    <property type="match status" value="1"/>
</dbReference>